<sequence length="106" mass="12606">MRIIFSRDAIKSLQEITDFLDYRWSQKELKFFKNDLKKFKQSLNDKIISYPSIDLDSKLRFALLGKKQVKVYFEIQINCVEILLFLPSKGNPEKLERMLNKLSSEV</sequence>
<reference evidence="1 2" key="1">
    <citation type="submission" date="2018-06" db="EMBL/GenBank/DDBJ databases">
        <authorList>
            <consortium name="Pathogen Informatics"/>
            <person name="Doyle S."/>
        </authorList>
    </citation>
    <scope>NUCLEOTIDE SEQUENCE [LARGE SCALE GENOMIC DNA]</scope>
    <source>
        <strain evidence="1 2">NCTC13532</strain>
    </source>
</reference>
<protein>
    <recommendedName>
        <fullName evidence="3">Type II toxin-antitoxin system RelE/ParE family toxin</fullName>
    </recommendedName>
</protein>
<accession>A0A381FIF7</accession>
<evidence type="ECO:0000313" key="1">
    <source>
        <dbReference type="EMBL" id="SUX46263.1"/>
    </source>
</evidence>
<evidence type="ECO:0008006" key="3">
    <source>
        <dbReference type="Google" id="ProtNLM"/>
    </source>
</evidence>
<dbReference type="AlphaFoldDB" id="A0A381FIF7"/>
<dbReference type="InterPro" id="IPR035093">
    <property type="entry name" value="RelE/ParE_toxin_dom_sf"/>
</dbReference>
<dbReference type="RefSeq" id="WP_115620052.1">
    <property type="nucleotide sequence ID" value="NZ_UFVR01000004.1"/>
</dbReference>
<dbReference type="Gene3D" id="3.30.2310.20">
    <property type="entry name" value="RelE-like"/>
    <property type="match status" value="1"/>
</dbReference>
<proteinExistence type="predicted"/>
<dbReference type="EMBL" id="UFVR01000004">
    <property type="protein sequence ID" value="SUX46263.1"/>
    <property type="molecule type" value="Genomic_DNA"/>
</dbReference>
<name>A0A381FIF7_9FLAO</name>
<dbReference type="Proteomes" id="UP000254282">
    <property type="component" value="Unassembled WGS sequence"/>
</dbReference>
<gene>
    <name evidence="1" type="ORF">NCTC13532_01795</name>
</gene>
<dbReference type="STRING" id="254.SAMN05421682_11718"/>
<organism evidence="1 2">
    <name type="scientific">Chryseobacterium indoltheticum</name>
    <dbReference type="NCBI Taxonomy" id="254"/>
    <lineage>
        <taxon>Bacteria</taxon>
        <taxon>Pseudomonadati</taxon>
        <taxon>Bacteroidota</taxon>
        <taxon>Flavobacteriia</taxon>
        <taxon>Flavobacteriales</taxon>
        <taxon>Weeksellaceae</taxon>
        <taxon>Chryseobacterium group</taxon>
        <taxon>Chryseobacterium</taxon>
    </lineage>
</organism>
<evidence type="ECO:0000313" key="2">
    <source>
        <dbReference type="Proteomes" id="UP000254282"/>
    </source>
</evidence>